<evidence type="ECO:0000256" key="4">
    <source>
        <dbReference type="ARBA" id="ARBA00019595"/>
    </source>
</evidence>
<accession>A0A9X2RGT3</accession>
<dbReference type="PANTHER" id="PTHR21047">
    <property type="entry name" value="DTDP-6-DEOXY-D-GLUCOSE-3,5 EPIMERASE"/>
    <property type="match status" value="1"/>
</dbReference>
<protein>
    <recommendedName>
        <fullName evidence="4 7">dTDP-4-dehydrorhamnose 3,5-epimerase</fullName>
        <ecNumber evidence="3 7">5.1.3.13</ecNumber>
    </recommendedName>
    <alternativeName>
        <fullName evidence="7">Thymidine diphospho-4-keto-rhamnose 3,5-epimerase</fullName>
    </alternativeName>
</protein>
<dbReference type="EC" id="5.1.3.13" evidence="3 7"/>
<feature type="active site" description="Proton donor" evidence="5">
    <location>
        <position position="131"/>
    </location>
</feature>
<dbReference type="GO" id="GO:0008830">
    <property type="term" value="F:dTDP-4-dehydrorhamnose 3,5-epimerase activity"/>
    <property type="evidence" value="ECO:0007669"/>
    <property type="project" value="UniProtKB-UniRule"/>
</dbReference>
<dbReference type="AlphaFoldDB" id="A0A9X2RGT3"/>
<evidence type="ECO:0000256" key="1">
    <source>
        <dbReference type="ARBA" id="ARBA00001298"/>
    </source>
</evidence>
<gene>
    <name evidence="8" type="primary">rfbC</name>
    <name evidence="8" type="ORF">NOG11_02095</name>
</gene>
<dbReference type="GO" id="GO:0000271">
    <property type="term" value="P:polysaccharide biosynthetic process"/>
    <property type="evidence" value="ECO:0007669"/>
    <property type="project" value="TreeGrafter"/>
</dbReference>
<dbReference type="SUPFAM" id="SSF51182">
    <property type="entry name" value="RmlC-like cupins"/>
    <property type="match status" value="1"/>
</dbReference>
<keyword evidence="9" id="KW-1185">Reference proteome</keyword>
<comment type="catalytic activity">
    <reaction evidence="1 7">
        <text>dTDP-4-dehydro-6-deoxy-alpha-D-glucose = dTDP-4-dehydro-beta-L-rhamnose</text>
        <dbReference type="Rhea" id="RHEA:16969"/>
        <dbReference type="ChEBI" id="CHEBI:57649"/>
        <dbReference type="ChEBI" id="CHEBI:62830"/>
        <dbReference type="EC" id="5.1.3.13"/>
    </reaction>
</comment>
<dbReference type="InterPro" id="IPR011051">
    <property type="entry name" value="RmlC_Cupin_sf"/>
</dbReference>
<comment type="caution">
    <text evidence="8">The sequence shown here is derived from an EMBL/GenBank/DDBJ whole genome shotgun (WGS) entry which is preliminary data.</text>
</comment>
<dbReference type="RefSeq" id="WP_256617974.1">
    <property type="nucleotide sequence ID" value="NZ_JANIBC010000001.1"/>
</dbReference>
<evidence type="ECO:0000313" key="8">
    <source>
        <dbReference type="EMBL" id="MCQ8184169.1"/>
    </source>
</evidence>
<dbReference type="InterPro" id="IPR014710">
    <property type="entry name" value="RmlC-like_jellyroll"/>
</dbReference>
<proteinExistence type="inferred from homology"/>
<evidence type="ECO:0000256" key="2">
    <source>
        <dbReference type="ARBA" id="ARBA00001997"/>
    </source>
</evidence>
<evidence type="ECO:0000256" key="5">
    <source>
        <dbReference type="PIRSR" id="PIRSR600888-1"/>
    </source>
</evidence>
<sequence>MFTRLAIPDVILVQPKRHGDHRGFFEESFVASRYAEGGIEGPFVQDNHSLSGGVGTLRGLHFQTEPSPQGKLVRCTRGRILDVAVDIRQGSPTYGQHVSEELSAENGRQLWVPAGFAHGFVTLEPNTEVQYKVTSYYDPEADKGLAWDDPALGIDWGLGGKEPVLSGKDTQHPVLADLPTYFTYKG</sequence>
<dbReference type="GO" id="GO:0005829">
    <property type="term" value="C:cytosol"/>
    <property type="evidence" value="ECO:0007669"/>
    <property type="project" value="TreeGrafter"/>
</dbReference>
<keyword evidence="7 8" id="KW-0413">Isomerase</keyword>
<comment type="function">
    <text evidence="2 7">Catalyzes the epimerization of the C3' and C5'positions of dTDP-6-deoxy-D-xylo-4-hexulose, forming dTDP-6-deoxy-L-lyxo-4-hexulose.</text>
</comment>
<dbReference type="Proteomes" id="UP001142610">
    <property type="component" value="Unassembled WGS sequence"/>
</dbReference>
<reference evidence="8" key="1">
    <citation type="submission" date="2022-07" db="EMBL/GenBank/DDBJ databases">
        <title>Parvularcula maris sp. nov., an algicidal bacterium isolated from seawater.</title>
        <authorList>
            <person name="Li F."/>
        </authorList>
    </citation>
    <scope>NUCLEOTIDE SEQUENCE</scope>
    <source>
        <strain evidence="8">BGMRC 0090</strain>
    </source>
</reference>
<organism evidence="8 9">
    <name type="scientific">Parvularcula maris</name>
    <dbReference type="NCBI Taxonomy" id="2965077"/>
    <lineage>
        <taxon>Bacteria</taxon>
        <taxon>Pseudomonadati</taxon>
        <taxon>Pseudomonadota</taxon>
        <taxon>Alphaproteobacteria</taxon>
        <taxon>Parvularculales</taxon>
        <taxon>Parvularculaceae</taxon>
        <taxon>Parvularcula</taxon>
    </lineage>
</organism>
<evidence type="ECO:0000256" key="7">
    <source>
        <dbReference type="RuleBase" id="RU364069"/>
    </source>
</evidence>
<comment type="pathway">
    <text evidence="7">Carbohydrate biosynthesis; dTDP-L-rhamnose biosynthesis.</text>
</comment>
<dbReference type="EMBL" id="JANIBC010000001">
    <property type="protein sequence ID" value="MCQ8184169.1"/>
    <property type="molecule type" value="Genomic_DNA"/>
</dbReference>
<dbReference type="NCBIfam" id="TIGR01221">
    <property type="entry name" value="rmlC"/>
    <property type="match status" value="1"/>
</dbReference>
<evidence type="ECO:0000256" key="3">
    <source>
        <dbReference type="ARBA" id="ARBA00012098"/>
    </source>
</evidence>
<comment type="similarity">
    <text evidence="7">Belongs to the dTDP-4-dehydrorhamnose 3,5-epimerase family.</text>
</comment>
<dbReference type="PANTHER" id="PTHR21047:SF2">
    <property type="entry name" value="THYMIDINE DIPHOSPHO-4-KETO-RHAMNOSE 3,5-EPIMERASE"/>
    <property type="match status" value="1"/>
</dbReference>
<dbReference type="CDD" id="cd00438">
    <property type="entry name" value="cupin_RmlC"/>
    <property type="match status" value="1"/>
</dbReference>
<comment type="subunit">
    <text evidence="7">Homodimer.</text>
</comment>
<evidence type="ECO:0000256" key="6">
    <source>
        <dbReference type="PIRSR" id="PIRSR600888-3"/>
    </source>
</evidence>
<name>A0A9X2RGT3_9PROT</name>
<dbReference type="Gene3D" id="2.60.120.10">
    <property type="entry name" value="Jelly Rolls"/>
    <property type="match status" value="1"/>
</dbReference>
<feature type="site" description="Participates in a stacking interaction with the thymidine ring of dTDP-4-oxo-6-deoxyglucose" evidence="6">
    <location>
        <position position="137"/>
    </location>
</feature>
<feature type="active site" description="Proton acceptor" evidence="5">
    <location>
        <position position="61"/>
    </location>
</feature>
<dbReference type="InterPro" id="IPR000888">
    <property type="entry name" value="RmlC-like"/>
</dbReference>
<dbReference type="GO" id="GO:0019305">
    <property type="term" value="P:dTDP-rhamnose biosynthetic process"/>
    <property type="evidence" value="ECO:0007669"/>
    <property type="project" value="UniProtKB-UniRule"/>
</dbReference>
<dbReference type="Pfam" id="PF00908">
    <property type="entry name" value="dTDP_sugar_isom"/>
    <property type="match status" value="1"/>
</dbReference>
<evidence type="ECO:0000313" key="9">
    <source>
        <dbReference type="Proteomes" id="UP001142610"/>
    </source>
</evidence>